<dbReference type="EMBL" id="OA885297">
    <property type="protein sequence ID" value="CAD7281878.1"/>
    <property type="molecule type" value="Genomic_DNA"/>
</dbReference>
<organism evidence="3">
    <name type="scientific">Notodromas monacha</name>
    <dbReference type="NCBI Taxonomy" id="399045"/>
    <lineage>
        <taxon>Eukaryota</taxon>
        <taxon>Metazoa</taxon>
        <taxon>Ecdysozoa</taxon>
        <taxon>Arthropoda</taxon>
        <taxon>Crustacea</taxon>
        <taxon>Oligostraca</taxon>
        <taxon>Ostracoda</taxon>
        <taxon>Podocopa</taxon>
        <taxon>Podocopida</taxon>
        <taxon>Cypridocopina</taxon>
        <taxon>Cypridoidea</taxon>
        <taxon>Cyprididae</taxon>
        <taxon>Notodromas</taxon>
    </lineage>
</organism>
<dbReference type="Proteomes" id="UP000678499">
    <property type="component" value="Unassembled WGS sequence"/>
</dbReference>
<feature type="transmembrane region" description="Helical" evidence="2">
    <location>
        <begin position="641"/>
        <end position="661"/>
    </location>
</feature>
<name>A0A7R9BWS0_9CRUS</name>
<proteinExistence type="predicted"/>
<accession>A0A7R9BWS0</accession>
<feature type="region of interest" description="Disordered" evidence="1">
    <location>
        <begin position="514"/>
        <end position="544"/>
    </location>
</feature>
<sequence length="857" mass="91836">MRPMVRILVRPGFSYWCRLPAASVQVLLVVVVVVVECIPNRNAVNLAHNHFDESPSSSSSLIIGHGQSQFMQPTVRSRVHFAKQATATTGRFLHATISPSSEASITAALLTLAEQPRTQTTNAPTASTASHAGEQHNVDHASLRKQRLIRARAHLKSFRSKAGVRKLSPNSLRTASPDEANAVIMSQRLLARYKRGILHDLRTLFKDGNELQPLQYINNGSILNEDNRPAVASEGLLKVLGDELLKQRDPEGNYNLMTHEPLELDSNDAEAKEEDSGSNMKRSVENSNGQFFPALVLMMPMLNNSTETCMTTQSANIEPSELRDPVRDVSSKSITKRQPEHPSRLFMPVDNRPLMDFIEPLSETVHYQQPQSDRTSCRSDYCKDLMNTLLEKQRAEMLLLSKKFQRSKERLLERQAKERHLILSSIDKDCWEEPVKQQFIVNSSTTEAPPTTFVTPPTQPLATALLAFPFLNATGSGHPHAIPMLANLAWTSQQVSPLTFTQAINTTTISSAVVPKKKKKKRSGSGKKAMEEKRTKREISIGTEREPQALRTALDASHRNYSSSAIAKMARVKLQHSPGQRFGRSGEEMQDDWAPSAGFDAPFPPQTLGNYNDGDPNDMMSSDPCGVPYAMGMDKDTYQRMILMPFTYLGLVFTLLLCSMYTRFKRGKPVSPWSCCPYSAVGGSAGQLTGSGAAGTIGPDGTIVGSGQGQGSEYASVRQGGTIIGVTAGPGGMGGVGGAPGPGGSYGSVGGGGSVAGAPMGGGSVAGAPGSVAAGGGPAGAPPGSTATAPKEKTPLPYERIPTPGVSPYLWSPPATVFQPSPTPAGSFAGSPTGGADADGDESDGVANEDGYMRGKH</sequence>
<reference evidence="3" key="1">
    <citation type="submission" date="2020-11" db="EMBL/GenBank/DDBJ databases">
        <authorList>
            <person name="Tran Van P."/>
        </authorList>
    </citation>
    <scope>NUCLEOTIDE SEQUENCE</scope>
</reference>
<evidence type="ECO:0000313" key="3">
    <source>
        <dbReference type="EMBL" id="CAD7281878.1"/>
    </source>
</evidence>
<dbReference type="AlphaFoldDB" id="A0A7R9BWS0"/>
<feature type="region of interest" description="Disordered" evidence="1">
    <location>
        <begin position="258"/>
        <end position="285"/>
    </location>
</feature>
<evidence type="ECO:0000313" key="4">
    <source>
        <dbReference type="Proteomes" id="UP000678499"/>
    </source>
</evidence>
<evidence type="ECO:0000256" key="1">
    <source>
        <dbReference type="SAM" id="MobiDB-lite"/>
    </source>
</evidence>
<dbReference type="EMBL" id="CAJPEX010003260">
    <property type="protein sequence ID" value="CAG0922030.1"/>
    <property type="molecule type" value="Genomic_DNA"/>
</dbReference>
<protein>
    <submittedName>
        <fullName evidence="3">Uncharacterized protein</fullName>
    </submittedName>
</protein>
<feature type="region of interest" description="Disordered" evidence="1">
    <location>
        <begin position="773"/>
        <end position="857"/>
    </location>
</feature>
<feature type="compositionally biased region" description="Basic and acidic residues" evidence="1">
    <location>
        <begin position="528"/>
        <end position="544"/>
    </location>
</feature>
<evidence type="ECO:0000256" key="2">
    <source>
        <dbReference type="SAM" id="Phobius"/>
    </source>
</evidence>
<keyword evidence="4" id="KW-1185">Reference proteome</keyword>
<keyword evidence="2" id="KW-0472">Membrane</keyword>
<keyword evidence="2" id="KW-0812">Transmembrane</keyword>
<feature type="compositionally biased region" description="Basic residues" evidence="1">
    <location>
        <begin position="515"/>
        <end position="525"/>
    </location>
</feature>
<feature type="compositionally biased region" description="Polar residues" evidence="1">
    <location>
        <begin position="119"/>
        <end position="130"/>
    </location>
</feature>
<keyword evidence="2" id="KW-1133">Transmembrane helix</keyword>
<feature type="compositionally biased region" description="Basic and acidic residues" evidence="1">
    <location>
        <begin position="320"/>
        <end position="330"/>
    </location>
</feature>
<gene>
    <name evidence="3" type="ORF">NMOB1V02_LOCUS9513</name>
</gene>
<feature type="region of interest" description="Disordered" evidence="1">
    <location>
        <begin position="314"/>
        <end position="348"/>
    </location>
</feature>
<feature type="region of interest" description="Disordered" evidence="1">
    <location>
        <begin position="119"/>
        <end position="141"/>
    </location>
</feature>
<feature type="compositionally biased region" description="Acidic residues" evidence="1">
    <location>
        <begin position="263"/>
        <end position="273"/>
    </location>
</feature>